<evidence type="ECO:0000256" key="4">
    <source>
        <dbReference type="RuleBase" id="RU000389"/>
    </source>
</evidence>
<feature type="transmembrane region" description="Helical" evidence="5">
    <location>
        <begin position="12"/>
        <end position="32"/>
    </location>
</feature>
<keyword evidence="5" id="KW-1133">Transmembrane helix</keyword>
<name>A0A0B3BVF2_9PSED</name>
<evidence type="ECO:0000256" key="3">
    <source>
        <dbReference type="ARBA" id="ARBA00029638"/>
    </source>
</evidence>
<dbReference type="InterPro" id="IPR012902">
    <property type="entry name" value="N_methyl_site"/>
</dbReference>
<keyword evidence="2" id="KW-0488">Methylation</keyword>
<reference evidence="6 7" key="1">
    <citation type="submission" date="2014-11" db="EMBL/GenBank/DDBJ databases">
        <title>Genome sequence of Pseudomonas tuomuerensis JCM 14085.</title>
        <authorList>
            <person name="Shin S.-K."/>
            <person name="Yi H."/>
        </authorList>
    </citation>
    <scope>NUCLEOTIDE SEQUENCE [LARGE SCALE GENOMIC DNA]</scope>
    <source>
        <strain evidence="6 7">JCM 14085</strain>
    </source>
</reference>
<dbReference type="GO" id="GO:0043107">
    <property type="term" value="P:type IV pilus-dependent motility"/>
    <property type="evidence" value="ECO:0007669"/>
    <property type="project" value="TreeGrafter"/>
</dbReference>
<dbReference type="PANTHER" id="PTHR30093">
    <property type="entry name" value="GENERAL SECRETION PATHWAY PROTEIN G"/>
    <property type="match status" value="1"/>
</dbReference>
<dbReference type="InterPro" id="IPR045584">
    <property type="entry name" value="Pilin-like"/>
</dbReference>
<evidence type="ECO:0000313" key="7">
    <source>
        <dbReference type="Proteomes" id="UP000030980"/>
    </source>
</evidence>
<comment type="caution">
    <text evidence="6">The sequence shown here is derived from an EMBL/GenBank/DDBJ whole genome shotgun (WGS) entry which is preliminary data.</text>
</comment>
<organism evidence="6 7">
    <name type="scientific">Pseudomonas flexibilis</name>
    <dbReference type="NCBI Taxonomy" id="706570"/>
    <lineage>
        <taxon>Bacteria</taxon>
        <taxon>Pseudomonadati</taxon>
        <taxon>Pseudomonadota</taxon>
        <taxon>Gammaproteobacteria</taxon>
        <taxon>Pseudomonadales</taxon>
        <taxon>Pseudomonadaceae</taxon>
        <taxon>Pseudomonas</taxon>
    </lineage>
</organism>
<evidence type="ECO:0000256" key="1">
    <source>
        <dbReference type="ARBA" id="ARBA00005233"/>
    </source>
</evidence>
<accession>A0A0B3BVF2</accession>
<dbReference type="AlphaFoldDB" id="A0A0B3BVF2"/>
<dbReference type="GO" id="GO:0007155">
    <property type="term" value="P:cell adhesion"/>
    <property type="evidence" value="ECO:0007669"/>
    <property type="project" value="InterPro"/>
</dbReference>
<gene>
    <name evidence="6" type="ORF">PT85_08410</name>
</gene>
<dbReference type="GO" id="GO:0044096">
    <property type="term" value="C:type IV pilus"/>
    <property type="evidence" value="ECO:0007669"/>
    <property type="project" value="TreeGrafter"/>
</dbReference>
<dbReference type="RefSeq" id="WP_039606431.1">
    <property type="nucleotide sequence ID" value="NZ_FMUP01000006.1"/>
</dbReference>
<keyword evidence="7" id="KW-1185">Reference proteome</keyword>
<dbReference type="NCBIfam" id="TIGR02532">
    <property type="entry name" value="IV_pilin_GFxxxE"/>
    <property type="match status" value="1"/>
</dbReference>
<keyword evidence="5" id="KW-0812">Transmembrane</keyword>
<dbReference type="Proteomes" id="UP000030980">
    <property type="component" value="Unassembled WGS sequence"/>
</dbReference>
<evidence type="ECO:0000256" key="5">
    <source>
        <dbReference type="SAM" id="Phobius"/>
    </source>
</evidence>
<dbReference type="PANTHER" id="PTHR30093:SF34">
    <property type="entry name" value="PREPILIN PEPTIDASE-DEPENDENT PROTEIN D"/>
    <property type="match status" value="1"/>
</dbReference>
<dbReference type="SUPFAM" id="SSF54523">
    <property type="entry name" value="Pili subunits"/>
    <property type="match status" value="1"/>
</dbReference>
<dbReference type="Gene3D" id="3.30.700.10">
    <property type="entry name" value="Glycoprotein, Type 4 Pilin"/>
    <property type="match status" value="1"/>
</dbReference>
<evidence type="ECO:0000256" key="2">
    <source>
        <dbReference type="ARBA" id="ARBA00022481"/>
    </source>
</evidence>
<proteinExistence type="inferred from homology"/>
<dbReference type="STRING" id="706570.PT85_08410"/>
<dbReference type="PROSITE" id="PS00409">
    <property type="entry name" value="PROKAR_NTER_METHYL"/>
    <property type="match status" value="1"/>
</dbReference>
<dbReference type="OrthoDB" id="115249at2"/>
<evidence type="ECO:0000313" key="6">
    <source>
        <dbReference type="EMBL" id="KHO65046.1"/>
    </source>
</evidence>
<dbReference type="Pfam" id="PF07963">
    <property type="entry name" value="N_methyl"/>
    <property type="match status" value="1"/>
</dbReference>
<dbReference type="InterPro" id="IPR001082">
    <property type="entry name" value="Pilin"/>
</dbReference>
<dbReference type="EMBL" id="JTAK01000003">
    <property type="protein sequence ID" value="KHO65046.1"/>
    <property type="molecule type" value="Genomic_DNA"/>
</dbReference>
<keyword evidence="5" id="KW-0472">Membrane</keyword>
<dbReference type="Pfam" id="PF00114">
    <property type="entry name" value="Pilin"/>
    <property type="match status" value="1"/>
</dbReference>
<protein>
    <recommendedName>
        <fullName evidence="3">Pilin</fullName>
    </recommendedName>
</protein>
<keyword evidence="4" id="KW-0281">Fimbrium</keyword>
<comment type="similarity">
    <text evidence="1 4">Belongs to the N-Me-Phe pilin family.</text>
</comment>
<sequence length="142" mass="14364">MKAQMQKGFTLIELMIVVAIIGILAAIAIPAYQDYVAKSKATAALADIASGKTQYELLATEGTAQTVALVGLSAATGNCSTISVTQTAAAGTATAAALQCTIANPGRLGAGAIIQFDRTADGLYECKTTNFADAKFKPAGCA</sequence>